<gene>
    <name evidence="3" type="ORF">JCM19237_5154</name>
</gene>
<reference evidence="3 4" key="1">
    <citation type="journal article" date="2014" name="Genome Announc.">
        <title>Draft Genome Sequences of Two Vibrionaceae Species, Vibrio ponticus C121 and Photobacterium aphoticum C119, Isolated as Coral Reef Microbiota.</title>
        <authorList>
            <person name="Al-saari N."/>
            <person name="Meirelles P.M."/>
            <person name="Mino S."/>
            <person name="Suda W."/>
            <person name="Oshima K."/>
            <person name="Hattori M."/>
            <person name="Ohkuma M."/>
            <person name="Thompson F.L."/>
            <person name="Gomez-Gil B."/>
            <person name="Sawabe T."/>
            <person name="Sawabe T."/>
        </authorList>
    </citation>
    <scope>NUCLEOTIDE SEQUENCE [LARGE SCALE GENOMIC DNA]</scope>
    <source>
        <strain evidence="3 4">JCM 19237</strain>
    </source>
</reference>
<sequence length="87" mass="9729">MLGKFALVCLLAFLGVRYVILPLFRRFDVIQEYSFVTTLAWCFLWAELSHQVGLSYESGAFIAGISIAVSHVSQAISVHLKRCANSF</sequence>
<evidence type="ECO:0000256" key="1">
    <source>
        <dbReference type="ARBA" id="ARBA00005551"/>
    </source>
</evidence>
<evidence type="ECO:0000313" key="3">
    <source>
        <dbReference type="EMBL" id="GAL02261.1"/>
    </source>
</evidence>
<protein>
    <submittedName>
        <fullName evidence="3">Glutathione-regulated potassium-efflux system protein KefB</fullName>
    </submittedName>
</protein>
<organism evidence="3 4">
    <name type="scientific">Photobacterium aphoticum</name>
    <dbReference type="NCBI Taxonomy" id="754436"/>
    <lineage>
        <taxon>Bacteria</taxon>
        <taxon>Pseudomonadati</taxon>
        <taxon>Pseudomonadota</taxon>
        <taxon>Gammaproteobacteria</taxon>
        <taxon>Vibrionales</taxon>
        <taxon>Vibrionaceae</taxon>
        <taxon>Photobacterium</taxon>
    </lineage>
</organism>
<dbReference type="EMBL" id="BBMN01000001">
    <property type="protein sequence ID" value="GAL02261.1"/>
    <property type="molecule type" value="Genomic_DNA"/>
</dbReference>
<evidence type="ECO:0000313" key="4">
    <source>
        <dbReference type="Proteomes" id="UP000029227"/>
    </source>
</evidence>
<dbReference type="InterPro" id="IPR038770">
    <property type="entry name" value="Na+/solute_symporter_sf"/>
</dbReference>
<accession>A0A090QH43</accession>
<dbReference type="Gene3D" id="1.20.1530.20">
    <property type="match status" value="1"/>
</dbReference>
<dbReference type="eggNOG" id="COG0475">
    <property type="taxonomic scope" value="Bacteria"/>
</dbReference>
<comment type="similarity">
    <text evidence="1">Belongs to the monovalent cation:proton antiporter 2 (CPA2) transporter (TC 2.A.37) family.</text>
</comment>
<dbReference type="PANTHER" id="PTHR42751:SF3">
    <property type="entry name" value="SODIUM_GLUTAMATE SYMPORTER"/>
    <property type="match status" value="1"/>
</dbReference>
<proteinExistence type="inferred from homology"/>
<name>A0A090QH43_9GAMM</name>
<dbReference type="Proteomes" id="UP000029227">
    <property type="component" value="Unassembled WGS sequence"/>
</dbReference>
<dbReference type="STRING" id="754436.JCM19237_5154"/>
<dbReference type="AlphaFoldDB" id="A0A090QH43"/>
<keyword evidence="2" id="KW-0813">Transport</keyword>
<comment type="caution">
    <text evidence="3">The sequence shown here is derived from an EMBL/GenBank/DDBJ whole genome shotgun (WGS) entry which is preliminary data.</text>
</comment>
<dbReference type="PANTHER" id="PTHR42751">
    <property type="entry name" value="SODIUM/HYDROGEN EXCHANGER FAMILY/TRKA DOMAIN PROTEIN"/>
    <property type="match status" value="1"/>
</dbReference>
<evidence type="ECO:0000256" key="2">
    <source>
        <dbReference type="ARBA" id="ARBA00022448"/>
    </source>
</evidence>